<accession>A0ABT9YPQ7</accession>
<dbReference type="Proteomes" id="UP001223079">
    <property type="component" value="Unassembled WGS sequence"/>
</dbReference>
<keyword evidence="4" id="KW-1185">Reference proteome</keyword>
<dbReference type="EMBL" id="JAUSTM010000004">
    <property type="protein sequence ID" value="MDQ0221980.1"/>
    <property type="molecule type" value="Genomic_DNA"/>
</dbReference>
<keyword evidence="1" id="KW-0175">Coiled coil</keyword>
<feature type="coiled-coil region" evidence="1">
    <location>
        <begin position="405"/>
        <end position="432"/>
    </location>
</feature>
<dbReference type="Pfam" id="PF06605">
    <property type="entry name" value="Prophage_tail"/>
    <property type="match status" value="1"/>
</dbReference>
<evidence type="ECO:0000256" key="1">
    <source>
        <dbReference type="SAM" id="Coils"/>
    </source>
</evidence>
<dbReference type="InterPro" id="IPR007119">
    <property type="entry name" value="Phage_tail_spike_N"/>
</dbReference>
<evidence type="ECO:0000259" key="2">
    <source>
        <dbReference type="Pfam" id="PF06605"/>
    </source>
</evidence>
<dbReference type="RefSeq" id="WP_307121209.1">
    <property type="nucleotide sequence ID" value="NZ_JAUSTM010000004.1"/>
</dbReference>
<name>A0ABT9YPQ7_9STRE</name>
<reference evidence="3 4" key="1">
    <citation type="submission" date="2023-07" db="EMBL/GenBank/DDBJ databases">
        <title>Genomic Encyclopedia of Type Strains, Phase IV (KMG-IV): sequencing the most valuable type-strain genomes for metagenomic binning, comparative biology and taxonomic classification.</title>
        <authorList>
            <person name="Goeker M."/>
        </authorList>
    </citation>
    <scope>NUCLEOTIDE SEQUENCE [LARGE SCALE GENOMIC DNA]</scope>
    <source>
        <strain evidence="3 4">DSM 105143</strain>
    </source>
</reference>
<protein>
    <submittedName>
        <fullName evidence="3">Phage minor structural protein</fullName>
    </submittedName>
</protein>
<comment type="caution">
    <text evidence="3">The sequence shown here is derived from an EMBL/GenBank/DDBJ whole genome shotgun (WGS) entry which is preliminary data.</text>
</comment>
<dbReference type="InterPro" id="IPR010572">
    <property type="entry name" value="Tail_dom"/>
</dbReference>
<organism evidence="3 4">
    <name type="scientific">Streptococcus moroccensis</name>
    <dbReference type="NCBI Taxonomy" id="1451356"/>
    <lineage>
        <taxon>Bacteria</taxon>
        <taxon>Bacillati</taxon>
        <taxon>Bacillota</taxon>
        <taxon>Bacilli</taxon>
        <taxon>Lactobacillales</taxon>
        <taxon>Streptococcaceae</taxon>
        <taxon>Streptococcus</taxon>
    </lineage>
</organism>
<evidence type="ECO:0000313" key="4">
    <source>
        <dbReference type="Proteomes" id="UP001223079"/>
    </source>
</evidence>
<dbReference type="Gene3D" id="1.20.5.1230">
    <property type="entry name" value="Apolipoprotein A-I"/>
    <property type="match status" value="1"/>
</dbReference>
<proteinExistence type="predicted"/>
<feature type="domain" description="Tail spike" evidence="2">
    <location>
        <begin position="97"/>
        <end position="318"/>
    </location>
</feature>
<evidence type="ECO:0000313" key="3">
    <source>
        <dbReference type="EMBL" id="MDQ0221980.1"/>
    </source>
</evidence>
<gene>
    <name evidence="3" type="ORF">J2S23_000517</name>
</gene>
<dbReference type="NCBIfam" id="TIGR01665">
    <property type="entry name" value="put_anti_recept"/>
    <property type="match status" value="1"/>
</dbReference>
<sequence length="655" mass="72719">MLFLLDANVRTVKWNGIPLHEASSAIVKEETNSDFYLTVRYPITDSGIYQLIKEDMLIKAPTPVLGAQLFRIKKPIENDDSLDITAYHVSDDIMKRSITPVSVVDQGCAIALSQMVQNAKTDLGDYSFTSDIMDSRTFNTTETETLYSVLMDGKHSIVGTWEGELVRDNFALSIKRSRGADRGVVITTHKNLKSYQRTKNSHGVVTRIHARSTFKPDGAEDEVTLRVTVDSPLINSYPYINEKEYENNNAETVEDLRKWAEAKFTNEGIDKASDAIEIEAYELDGQIVHLGDTVNLKSRKHNVDVYKKAVAYEFNCLANDGKGEYISITFDDKPGVGGSGVSSGLSNAADAILGAGASAQEVAIERAIRNANQAFDAEFDKRVEEINDGIELAKVKSEEYAENVRNDVESKIEEVTRQLTDEQAELEKRNQAKLDAFRDELANFNFDEDRINELIKSIDVTKAFEDVKAEIDKTFADVKSQIMAVSETSRVNAEMIGNDGVTRYNKNLVMDGTSRKIPFDGRATVRANDGGFKRGKTYTISFEALCQMMAKVAVSLTQSHAKLIQATFTDPNGKFPTVTHEMTSSPSSVELYPYPYTVNLTGPWYKSKTLSVNPSETTTLDLALDYREIADGNLEAEIIGTWAEEPEIIFDGGSG</sequence>